<keyword evidence="3 10" id="KW-0813">Transport</keyword>
<dbReference type="AlphaFoldDB" id="A0A1B8HNT9"/>
<keyword evidence="7" id="KW-0732">Signal</keyword>
<evidence type="ECO:0000256" key="2">
    <source>
        <dbReference type="ARBA" id="ARBA00008064"/>
    </source>
</evidence>
<evidence type="ECO:0000256" key="10">
    <source>
        <dbReference type="RuleBase" id="RU003884"/>
    </source>
</evidence>
<evidence type="ECO:0000313" key="13">
    <source>
        <dbReference type="EMBL" id="OBU10901.1"/>
    </source>
</evidence>
<dbReference type="Gene3D" id="3.10.20.410">
    <property type="match status" value="1"/>
</dbReference>
<dbReference type="Proteomes" id="UP000092377">
    <property type="component" value="Unassembled WGS sequence"/>
</dbReference>
<dbReference type="InterPro" id="IPR018030">
    <property type="entry name" value="Fimbrial_membr_usher_CS"/>
</dbReference>
<dbReference type="Gene3D" id="2.60.40.2070">
    <property type="match status" value="1"/>
</dbReference>
<accession>A0A1B8HNT9</accession>
<evidence type="ECO:0000256" key="4">
    <source>
        <dbReference type="ARBA" id="ARBA00022452"/>
    </source>
</evidence>
<keyword evidence="14" id="KW-1185">Reference proteome</keyword>
<comment type="subcellular location">
    <subcellularLocation>
        <location evidence="1 10">Cell outer membrane</location>
        <topology evidence="1 10">Multi-pass membrane protein</topology>
    </subcellularLocation>
</comment>
<dbReference type="InterPro" id="IPR042186">
    <property type="entry name" value="FimD_plug_dom"/>
</dbReference>
<dbReference type="GO" id="GO:0009297">
    <property type="term" value="P:pilus assembly"/>
    <property type="evidence" value="ECO:0007669"/>
    <property type="project" value="InterPro"/>
</dbReference>
<dbReference type="Pfam" id="PF13953">
    <property type="entry name" value="PapC_C"/>
    <property type="match status" value="1"/>
</dbReference>
<dbReference type="InterPro" id="IPR043142">
    <property type="entry name" value="PapC-like_C_sf"/>
</dbReference>
<dbReference type="OrthoDB" id="6554712at2"/>
<keyword evidence="6 10" id="KW-0812">Transmembrane</keyword>
<sequence>MKKQLMTLPENKSRTGNVPEKTRFLLNPVARFITVTIAVLLTTTHFAQADDYFNPAALNNVSDENVADLVSLEQFSQSGTQLPGDYYVTIVVNNQNMGSTTVRFIQNEQTQELVPVVTKAMLKEWGVKTDALPAFKELSDDEEISDTDSRIPQSQAHFVFEQQRLNLSIPQAAMSQEARGFTDESQWDQGLPAFLLNYTVNGAKTWYSRSNKSQENQFVSLQSGVNLGAWRVRNFSTYSRNGGESNWSNVKNYVERNVQSLHSRLTLGDTATSGDVFESVPFRGIRMSSDDAMLPAGQRGFAPVVRGIAQSSAQVTIRQNGYVIYQTYVAPGPFEIADLYPSSYSGNLDVTIEEEDGRERTFVVPFSSLAMMQREGSLKYSLNLGEYRTGTENTKEPLFFEGSAAYGMPLNTTLYGGTIYSSDYQAYSLGAGLNLGRFGALSADVIHAVTTQTARDKKEKGQSYRFQYSKSMMQTGTTLALAGYRYSTQGYYDFAEANENNGLSTRYNKRTRIQADVSQSLGDTAGSLYFSAYQQNFWGQDGEERTINTGYSNSFRQMNYSVAYTYTDTPATDKADHQLAVNISIPLGGSNNYSLISSMTTSRDGGSTAMAGFSGSTLENNALSYSVQQGYDFRQHNNSGNAGVSYRGEKGFMNAGYNYGDNSQRVNYGVQGGVVVHPYGVTLSQPLGETIALVRAPGAADVAVQNKNGVKTDFRGYAVIPSVTAYTKNDIALNINGMDENVELLNNSTTVVPTRGAVVLADMQTRIGSRLLLKLTRQGNTLPFGAIASDAGSDNSGIVDENGVVYLSGMPDSGKVSVKWGARPDEQCSADYVLPADQTAQVVKQVSAQCR</sequence>
<keyword evidence="8 10" id="KW-0472">Membrane</keyword>
<evidence type="ECO:0000256" key="6">
    <source>
        <dbReference type="ARBA" id="ARBA00022692"/>
    </source>
</evidence>
<evidence type="ECO:0000259" key="11">
    <source>
        <dbReference type="Pfam" id="PF13953"/>
    </source>
</evidence>
<dbReference type="InterPro" id="IPR000015">
    <property type="entry name" value="Fimb_usher"/>
</dbReference>
<dbReference type="Pfam" id="PF13954">
    <property type="entry name" value="PapC_N"/>
    <property type="match status" value="1"/>
</dbReference>
<evidence type="ECO:0000256" key="3">
    <source>
        <dbReference type="ARBA" id="ARBA00022448"/>
    </source>
</evidence>
<dbReference type="GO" id="GO:0009279">
    <property type="term" value="C:cell outer membrane"/>
    <property type="evidence" value="ECO:0007669"/>
    <property type="project" value="UniProtKB-SubCell"/>
</dbReference>
<dbReference type="Pfam" id="PF00577">
    <property type="entry name" value="Usher"/>
    <property type="match status" value="1"/>
</dbReference>
<protein>
    <recommendedName>
        <fullName evidence="15">Fimbrial biogenesis outer membrane usher protein</fullName>
    </recommendedName>
</protein>
<dbReference type="PROSITE" id="PS01151">
    <property type="entry name" value="FIMBRIAL_USHER"/>
    <property type="match status" value="1"/>
</dbReference>
<keyword evidence="9 10" id="KW-0998">Cell outer membrane</keyword>
<comment type="caution">
    <text evidence="13">The sequence shown here is derived from an EMBL/GenBank/DDBJ whole genome shotgun (WGS) entry which is preliminary data.</text>
</comment>
<evidence type="ECO:0000256" key="5">
    <source>
        <dbReference type="ARBA" id="ARBA00022558"/>
    </source>
</evidence>
<organism evidence="13 14">
    <name type="scientific">Morganella psychrotolerans</name>
    <dbReference type="NCBI Taxonomy" id="368603"/>
    <lineage>
        <taxon>Bacteria</taxon>
        <taxon>Pseudomonadati</taxon>
        <taxon>Pseudomonadota</taxon>
        <taxon>Gammaproteobacteria</taxon>
        <taxon>Enterobacterales</taxon>
        <taxon>Morganellaceae</taxon>
        <taxon>Morganella</taxon>
    </lineage>
</organism>
<dbReference type="InterPro" id="IPR025949">
    <property type="entry name" value="PapC-like_C"/>
</dbReference>
<dbReference type="Gene3D" id="2.60.40.3110">
    <property type="match status" value="1"/>
</dbReference>
<dbReference type="FunFam" id="2.60.40.2610:FF:000001">
    <property type="entry name" value="Outer membrane fimbrial usher protein"/>
    <property type="match status" value="1"/>
</dbReference>
<dbReference type="FunFam" id="2.60.40.3110:FF:000001">
    <property type="entry name" value="Putative fimbrial outer membrane usher"/>
    <property type="match status" value="1"/>
</dbReference>
<feature type="domain" description="PapC-like C-terminal" evidence="11">
    <location>
        <begin position="772"/>
        <end position="836"/>
    </location>
</feature>
<evidence type="ECO:0000256" key="8">
    <source>
        <dbReference type="ARBA" id="ARBA00023136"/>
    </source>
</evidence>
<dbReference type="RefSeq" id="WP_067401103.1">
    <property type="nucleotide sequence ID" value="NZ_LZEY01000012.1"/>
</dbReference>
<proteinExistence type="inferred from homology"/>
<evidence type="ECO:0000313" key="14">
    <source>
        <dbReference type="Proteomes" id="UP000092377"/>
    </source>
</evidence>
<evidence type="ECO:0000256" key="1">
    <source>
        <dbReference type="ARBA" id="ARBA00004571"/>
    </source>
</evidence>
<dbReference type="PANTHER" id="PTHR30451">
    <property type="entry name" value="OUTER MEMBRANE USHER PROTEIN"/>
    <property type="match status" value="1"/>
</dbReference>
<evidence type="ECO:0000259" key="12">
    <source>
        <dbReference type="Pfam" id="PF13954"/>
    </source>
</evidence>
<dbReference type="InterPro" id="IPR037224">
    <property type="entry name" value="PapC_N_sf"/>
</dbReference>
<dbReference type="PANTHER" id="PTHR30451:SF21">
    <property type="entry name" value="FIMBRIAL USHER DOMAIN-CONTAINING PROTEIN YDET-RELATED"/>
    <property type="match status" value="1"/>
</dbReference>
<dbReference type="InterPro" id="IPR025885">
    <property type="entry name" value="PapC_N"/>
</dbReference>
<keyword evidence="5 10" id="KW-1029">Fimbrium biogenesis</keyword>
<dbReference type="Gene3D" id="2.60.40.2610">
    <property type="entry name" value="Outer membrane usher protein FimD, plug domain"/>
    <property type="match status" value="1"/>
</dbReference>
<dbReference type="EMBL" id="LZEY01000012">
    <property type="protein sequence ID" value="OBU10901.1"/>
    <property type="molecule type" value="Genomic_DNA"/>
</dbReference>
<evidence type="ECO:0000256" key="9">
    <source>
        <dbReference type="ARBA" id="ARBA00023237"/>
    </source>
</evidence>
<evidence type="ECO:0008006" key="15">
    <source>
        <dbReference type="Google" id="ProtNLM"/>
    </source>
</evidence>
<feature type="domain" description="PapC N-terminal" evidence="12">
    <location>
        <begin position="52"/>
        <end position="202"/>
    </location>
</feature>
<dbReference type="GO" id="GO:0015473">
    <property type="term" value="F:fimbrial usher porin activity"/>
    <property type="evidence" value="ECO:0007669"/>
    <property type="project" value="InterPro"/>
</dbReference>
<gene>
    <name evidence="13" type="ORF">AYY18_02865</name>
</gene>
<keyword evidence="4" id="KW-1134">Transmembrane beta strand</keyword>
<dbReference type="SUPFAM" id="SSF141729">
    <property type="entry name" value="FimD N-terminal domain-like"/>
    <property type="match status" value="1"/>
</dbReference>
<reference evidence="14" key="1">
    <citation type="submission" date="2016-06" db="EMBL/GenBank/DDBJ databases">
        <authorList>
            <person name="Butler K."/>
        </authorList>
    </citation>
    <scope>NUCLEOTIDE SEQUENCE [LARGE SCALE GENOMIC DNA]</scope>
    <source>
        <strain evidence="14">GCSL-Mp20</strain>
    </source>
</reference>
<comment type="similarity">
    <text evidence="2 10">Belongs to the fimbrial export usher family.</text>
</comment>
<evidence type="ECO:0000256" key="7">
    <source>
        <dbReference type="ARBA" id="ARBA00022729"/>
    </source>
</evidence>
<name>A0A1B8HNT9_9GAMM</name>